<name>D2V2L9_NAEGR</name>
<feature type="region of interest" description="Disordered" evidence="1">
    <location>
        <begin position="1"/>
        <end position="65"/>
    </location>
</feature>
<dbReference type="GeneID" id="8849942"/>
<dbReference type="OMA" id="CNFEHIE"/>
<dbReference type="EMBL" id="GG738849">
    <property type="protein sequence ID" value="EFC48920.1"/>
    <property type="molecule type" value="Genomic_DNA"/>
</dbReference>
<gene>
    <name evidence="2" type="ORF">NAEGRDRAFT_46196</name>
</gene>
<dbReference type="InterPro" id="IPR032675">
    <property type="entry name" value="LRR_dom_sf"/>
</dbReference>
<feature type="compositionally biased region" description="Polar residues" evidence="1">
    <location>
        <begin position="28"/>
        <end position="43"/>
    </location>
</feature>
<accession>D2V2L9</accession>
<evidence type="ECO:0000313" key="2">
    <source>
        <dbReference type="EMBL" id="EFC48920.1"/>
    </source>
</evidence>
<dbReference type="RefSeq" id="XP_002681664.1">
    <property type="nucleotide sequence ID" value="XM_002681618.1"/>
</dbReference>
<evidence type="ECO:0000313" key="3">
    <source>
        <dbReference type="Proteomes" id="UP000006671"/>
    </source>
</evidence>
<dbReference type="InterPro" id="IPR036047">
    <property type="entry name" value="F-box-like_dom_sf"/>
</dbReference>
<dbReference type="OrthoDB" id="550575at2759"/>
<organism evidence="3">
    <name type="scientific">Naegleria gruberi</name>
    <name type="common">Amoeba</name>
    <dbReference type="NCBI Taxonomy" id="5762"/>
    <lineage>
        <taxon>Eukaryota</taxon>
        <taxon>Discoba</taxon>
        <taxon>Heterolobosea</taxon>
        <taxon>Tetramitia</taxon>
        <taxon>Eutetramitia</taxon>
        <taxon>Vahlkampfiidae</taxon>
        <taxon>Naegleria</taxon>
    </lineage>
</organism>
<feature type="compositionally biased region" description="Low complexity" evidence="1">
    <location>
        <begin position="44"/>
        <end position="65"/>
    </location>
</feature>
<protein>
    <recommendedName>
        <fullName evidence="4">F-box domain-containing protein</fullName>
    </recommendedName>
</protein>
<dbReference type="AlphaFoldDB" id="D2V2L9"/>
<evidence type="ECO:0008006" key="4">
    <source>
        <dbReference type="Google" id="ProtNLM"/>
    </source>
</evidence>
<evidence type="ECO:0000256" key="1">
    <source>
        <dbReference type="SAM" id="MobiDB-lite"/>
    </source>
</evidence>
<dbReference type="InParanoid" id="D2V2L9"/>
<dbReference type="Proteomes" id="UP000006671">
    <property type="component" value="Unassembled WGS sequence"/>
</dbReference>
<dbReference type="SUPFAM" id="SSF52047">
    <property type="entry name" value="RNI-like"/>
    <property type="match status" value="1"/>
</dbReference>
<dbReference type="Gene3D" id="3.80.10.10">
    <property type="entry name" value="Ribonuclease Inhibitor"/>
    <property type="match status" value="2"/>
</dbReference>
<sequence>MNSPSKIEDTPPSTRLDGTDIKLEPLHLSSTEENDVSSQSSQLTTNSDPNSITSPTTSSSDSLPSPTTSIIPTIIHQTIHHQFLDILHLPEELQIYIIQFCTPLERFQVICRISKHFYNLIFSHKGWSCVVGSMTSPHIKDISSCIFDCAWFSKKKKLHTLAVGLSSSTSGEVTASASVGRRRRAILQARLPSNNGDGEQQEIVINKDKSDETIENLFSKCNFEHIEVNCSTVPSTRLLLSYAKEYCKYLKTLIFGYNYHVDIKDLIENILIPFSNQLENLHFSFQWDSSIIYNGQDTLKPTSSPVQDLNVKPQLLFSPKGIPFFASPQSKKTEEKPKPATISQLPIVDCFTPSFELTKLKILDIFIGNSSAIAKQFFIKVCQSSPNLRVCKLKGDIQIEMLLSLSKFCRYLEVLILYNTGKEKLTDESISDMLKIGGAFNMSLRVLSLSCPSLTLRSIALITKFCKNLQYFAISSLDIKRESNNDYMTFHKLEQLKVLKVKDEMNHANWLSDRLLKCLSSDIEYIQVPVPTDESDVTFTLSSEEISFKKLKNLRLTQINSETFPNFFLGGCANNLQELYLEFDNTQCSMLNQLKLFVPQLVNLTTLTLEMSEFDSTLFTILSHLPNLRRLYIKTRGNIEKYEAENGWKLKRLMNLDTLVINSASISQFFTEDFIISLNNLVMIWLACPVNCKAIIDHEELSEEDKLNISVENVIRCCDQYIHDHFDELSQEEKLEMKKEIKHRLMGDTQYEYKFISPKPNILMQKHFCTF</sequence>
<dbReference type="SUPFAM" id="SSF81383">
    <property type="entry name" value="F-box domain"/>
    <property type="match status" value="1"/>
</dbReference>
<keyword evidence="3" id="KW-1185">Reference proteome</keyword>
<proteinExistence type="predicted"/>
<dbReference type="KEGG" id="ngr:NAEGRDRAFT_46196"/>
<reference evidence="2 3" key="1">
    <citation type="journal article" date="2010" name="Cell">
        <title>The genome of Naegleria gruberi illuminates early eukaryotic versatility.</title>
        <authorList>
            <person name="Fritz-Laylin L.K."/>
            <person name="Prochnik S.E."/>
            <person name="Ginger M.L."/>
            <person name="Dacks J.B."/>
            <person name="Carpenter M.L."/>
            <person name="Field M.C."/>
            <person name="Kuo A."/>
            <person name="Paredez A."/>
            <person name="Chapman J."/>
            <person name="Pham J."/>
            <person name="Shu S."/>
            <person name="Neupane R."/>
            <person name="Cipriano M."/>
            <person name="Mancuso J."/>
            <person name="Tu H."/>
            <person name="Salamov A."/>
            <person name="Lindquist E."/>
            <person name="Shapiro H."/>
            <person name="Lucas S."/>
            <person name="Grigoriev I.V."/>
            <person name="Cande W.Z."/>
            <person name="Fulton C."/>
            <person name="Rokhsar D.S."/>
            <person name="Dawson S.C."/>
        </authorList>
    </citation>
    <scope>NUCLEOTIDE SEQUENCE [LARGE SCALE GENOMIC DNA]</scope>
    <source>
        <strain evidence="2 3">NEG-M</strain>
    </source>
</reference>
<dbReference type="VEuPathDB" id="AmoebaDB:NAEGRDRAFT_46196"/>